<protein>
    <submittedName>
        <fullName evidence="1">Uncharacterized protein</fullName>
    </submittedName>
</protein>
<evidence type="ECO:0000313" key="1">
    <source>
        <dbReference type="EMBL" id="GAY73877.1"/>
    </source>
</evidence>
<keyword evidence="2" id="KW-1185">Reference proteome</keyword>
<accession>A0A401FNG3</accession>
<sequence length="69" mass="8115">MVTLYFVLIIFKLVALISDEFMDNIRYRSYGNFFSNWIHAILKVVYSQRAEIVLSTVAVFLINSYWIAS</sequence>
<name>A0A401FNG3_9LACO</name>
<gene>
    <name evidence="1" type="ORF">NBRC111893_2023</name>
</gene>
<dbReference type="AlphaFoldDB" id="A0A401FNG3"/>
<organism evidence="1 2">
    <name type="scientific">Lentilactobacillus kosonis</name>
    <dbReference type="NCBI Taxonomy" id="2810561"/>
    <lineage>
        <taxon>Bacteria</taxon>
        <taxon>Bacillati</taxon>
        <taxon>Bacillota</taxon>
        <taxon>Bacilli</taxon>
        <taxon>Lactobacillales</taxon>
        <taxon>Lactobacillaceae</taxon>
        <taxon>Lentilactobacillus</taxon>
    </lineage>
</organism>
<dbReference type="Proteomes" id="UP000286974">
    <property type="component" value="Unassembled WGS sequence"/>
</dbReference>
<proteinExistence type="predicted"/>
<comment type="caution">
    <text evidence="1">The sequence shown here is derived from an EMBL/GenBank/DDBJ whole genome shotgun (WGS) entry which is preliminary data.</text>
</comment>
<evidence type="ECO:0000313" key="2">
    <source>
        <dbReference type="Proteomes" id="UP000286974"/>
    </source>
</evidence>
<dbReference type="EMBL" id="BEXA01000004">
    <property type="protein sequence ID" value="GAY73877.1"/>
    <property type="molecule type" value="Genomic_DNA"/>
</dbReference>
<reference evidence="1 2" key="1">
    <citation type="submission" date="2017-11" db="EMBL/GenBank/DDBJ databases">
        <title>Draft Genome Sequence of Lactobacillus curieae NBRC 111893 isolated from Koso, a Japanese sugar-Vegetable Fermented Beverage.</title>
        <authorList>
            <person name="Chiou T.Y."/>
            <person name="Oshima K."/>
            <person name="Suda W."/>
            <person name="Hattori M."/>
            <person name="Takahashi T."/>
        </authorList>
    </citation>
    <scope>NUCLEOTIDE SEQUENCE [LARGE SCALE GENOMIC DNA]</scope>
    <source>
        <strain evidence="1 2">NBRC111893</strain>
    </source>
</reference>